<dbReference type="InterPro" id="IPR012910">
    <property type="entry name" value="Plug_dom"/>
</dbReference>
<comment type="similarity">
    <text evidence="8 9">Belongs to the TonB-dependent receptor family.</text>
</comment>
<protein>
    <submittedName>
        <fullName evidence="13">TonB-dependent receptor</fullName>
    </submittedName>
</protein>
<dbReference type="NCBIfam" id="TIGR04057">
    <property type="entry name" value="SusC_RagA_signa"/>
    <property type="match status" value="1"/>
</dbReference>
<keyword evidence="10" id="KW-0732">Signal</keyword>
<accession>A0ABP8R7G4</accession>
<feature type="domain" description="TonB-dependent receptor-like beta-barrel" evidence="11">
    <location>
        <begin position="460"/>
        <end position="823"/>
    </location>
</feature>
<evidence type="ECO:0000256" key="8">
    <source>
        <dbReference type="PROSITE-ProRule" id="PRU01360"/>
    </source>
</evidence>
<dbReference type="Pfam" id="PF13715">
    <property type="entry name" value="CarbopepD_reg_2"/>
    <property type="match status" value="1"/>
</dbReference>
<proteinExistence type="inferred from homology"/>
<evidence type="ECO:0000256" key="7">
    <source>
        <dbReference type="ARBA" id="ARBA00023237"/>
    </source>
</evidence>
<dbReference type="Pfam" id="PF07715">
    <property type="entry name" value="Plug"/>
    <property type="match status" value="1"/>
</dbReference>
<dbReference type="InterPro" id="IPR023996">
    <property type="entry name" value="TonB-dep_OMP_SusC/RagA"/>
</dbReference>
<dbReference type="InterPro" id="IPR039426">
    <property type="entry name" value="TonB-dep_rcpt-like"/>
</dbReference>
<gene>
    <name evidence="13" type="ORF">GCM10023173_24190</name>
</gene>
<dbReference type="InterPro" id="IPR036942">
    <property type="entry name" value="Beta-barrel_TonB_sf"/>
</dbReference>
<dbReference type="Gene3D" id="2.40.170.20">
    <property type="entry name" value="TonB-dependent receptor, beta-barrel domain"/>
    <property type="match status" value="1"/>
</dbReference>
<evidence type="ECO:0000313" key="14">
    <source>
        <dbReference type="Proteomes" id="UP001500394"/>
    </source>
</evidence>
<dbReference type="Proteomes" id="UP001500394">
    <property type="component" value="Unassembled WGS sequence"/>
</dbReference>
<evidence type="ECO:0000256" key="3">
    <source>
        <dbReference type="ARBA" id="ARBA00022452"/>
    </source>
</evidence>
<evidence type="ECO:0000313" key="13">
    <source>
        <dbReference type="EMBL" id="GAA4520154.1"/>
    </source>
</evidence>
<dbReference type="Pfam" id="PF00593">
    <property type="entry name" value="TonB_dep_Rec_b-barrel"/>
    <property type="match status" value="1"/>
</dbReference>
<comment type="caution">
    <text evidence="13">The sequence shown here is derived from an EMBL/GenBank/DDBJ whole genome shotgun (WGS) entry which is preliminary data.</text>
</comment>
<dbReference type="SUPFAM" id="SSF56935">
    <property type="entry name" value="Porins"/>
    <property type="match status" value="1"/>
</dbReference>
<dbReference type="NCBIfam" id="TIGR04056">
    <property type="entry name" value="OMP_RagA_SusC"/>
    <property type="match status" value="1"/>
</dbReference>
<comment type="subcellular location">
    <subcellularLocation>
        <location evidence="1 8">Cell outer membrane</location>
        <topology evidence="1 8">Multi-pass membrane protein</topology>
    </subcellularLocation>
</comment>
<evidence type="ECO:0000256" key="1">
    <source>
        <dbReference type="ARBA" id="ARBA00004571"/>
    </source>
</evidence>
<keyword evidence="4 8" id="KW-0812">Transmembrane</keyword>
<evidence type="ECO:0000256" key="4">
    <source>
        <dbReference type="ARBA" id="ARBA00022692"/>
    </source>
</evidence>
<reference evidence="14" key="1">
    <citation type="journal article" date="2019" name="Int. J. Syst. Evol. Microbiol.">
        <title>The Global Catalogue of Microorganisms (GCM) 10K type strain sequencing project: providing services to taxonomists for standard genome sequencing and annotation.</title>
        <authorList>
            <consortium name="The Broad Institute Genomics Platform"/>
            <consortium name="The Broad Institute Genome Sequencing Center for Infectious Disease"/>
            <person name="Wu L."/>
            <person name="Ma J."/>
        </authorList>
    </citation>
    <scope>NUCLEOTIDE SEQUENCE [LARGE SCALE GENOMIC DNA]</scope>
    <source>
        <strain evidence="14">JCM 17858</strain>
    </source>
</reference>
<keyword evidence="5 9" id="KW-0798">TonB box</keyword>
<dbReference type="Gene3D" id="2.60.40.1120">
    <property type="entry name" value="Carboxypeptidase-like, regulatory domain"/>
    <property type="match status" value="1"/>
</dbReference>
<keyword evidence="14" id="KW-1185">Reference proteome</keyword>
<evidence type="ECO:0000256" key="10">
    <source>
        <dbReference type="SAM" id="SignalP"/>
    </source>
</evidence>
<keyword evidence="13" id="KW-0675">Receptor</keyword>
<sequence length="1092" mass="124179">MFFKKEIKTKMKRKINLLSAFLLLTIFSFAQELKKVTGIVVGEDNNPIPHVTISVSTGKQTQTSESGKFEVELKRGDIVNAQSLGYHPESMVYRDEATIRFVLRAQEKNLDEVVVIGYGTSKRRDLVGAVDQISGDKLQNRGNMNISRALQGQMPGLNISMRDGKPSRGATLNVRGTGSIGAGGSALILIDGVEGDMTTVNPEDVESVSVLKDASSAAIYGARGTFGVILITTKRASKGKPKLNYSGGYSVNDRIVKMENNIVTNGLQWTDAWYRAYMEGNDNGTPPAGINNVFKYTTDWYNELVKRNSDDSYEKMRVNSIGEYEYFGNTNWFDIIYKDYNMNTEHNVSVSGGNDNASYYVSGRMFAQDGIYNAGNEEYKQYNFRGKGEIKLLPNLTLNNNTDFIRRNIHQPMVMYDRQLLPRMLEHQGYPMTLEKNLDGTWTEAAVYMGWAGFVEGTSYQKNNKFDIRNTTALTYEAIPGQLILKGDFTYYYNHSDRTRVENMYDFYIGPGIKKSRQTYSSLELWNYVNKYIASNATVNYIPKFNNEDHRLNLLAGINIEEKITRNFLSYRRGLLYADKPSFALMDGDYYTLNQTGEEWAYVGALFRANYNYKGKYLAEFSGRYDGSSKFPSNQQWGFFPSASLAWRASEESFLKDNASWLTDLKFRASIGSLGNGNVNPFLFLPTMNISRSSFIIGEGLLPYTYMPANIPESLTWERATTYDIGVDLSVLRNRLSLVFDYYHRYTTDMFTVGPEVPAVFGATVPKGNNADLKTKGWEVSVEWKDQFMIAGKPFNYGIKGMLWDSRSWVTKYNNPNKLLSTYYEGMEIGEIWGYSIEGLFKDQADIDNHLNDLGMPIDQSRILVSSSNIIKPGDLKFRDLDNSGRIDNGNNTVDNPGDRKIIGNSSIRMQYGFNLNASWNGFGLSAFFQGVGKRNWYPAKESAYFWGQYNRPYSYYLKDHVGDNVWSEENQNENAYWPRYRGYLALNSNRAMTLTNDRYLQNVAYLRLKNIQIDYRLKQSFAQRFGLQNCKIFVSGENVFTWSPLYKVTKNFDPEVIEPGDTDFRSTSGTDGDGYGYPMLRSFSVGLNLTF</sequence>
<dbReference type="EMBL" id="BAABGR010000035">
    <property type="protein sequence ID" value="GAA4520154.1"/>
    <property type="molecule type" value="Genomic_DNA"/>
</dbReference>
<evidence type="ECO:0000256" key="2">
    <source>
        <dbReference type="ARBA" id="ARBA00022448"/>
    </source>
</evidence>
<feature type="signal peptide" evidence="10">
    <location>
        <begin position="1"/>
        <end position="30"/>
    </location>
</feature>
<dbReference type="Gene3D" id="2.170.130.10">
    <property type="entry name" value="TonB-dependent receptor, plug domain"/>
    <property type="match status" value="1"/>
</dbReference>
<name>A0ABP8R7G4_9SPHI</name>
<feature type="chain" id="PRO_5045122704" evidence="10">
    <location>
        <begin position="31"/>
        <end position="1092"/>
    </location>
</feature>
<keyword evidence="3 8" id="KW-1134">Transmembrane beta strand</keyword>
<evidence type="ECO:0000256" key="6">
    <source>
        <dbReference type="ARBA" id="ARBA00023136"/>
    </source>
</evidence>
<keyword evidence="2 8" id="KW-0813">Transport</keyword>
<evidence type="ECO:0000259" key="12">
    <source>
        <dbReference type="Pfam" id="PF07715"/>
    </source>
</evidence>
<evidence type="ECO:0000259" key="11">
    <source>
        <dbReference type="Pfam" id="PF00593"/>
    </source>
</evidence>
<dbReference type="InterPro" id="IPR037066">
    <property type="entry name" value="Plug_dom_sf"/>
</dbReference>
<evidence type="ECO:0000256" key="9">
    <source>
        <dbReference type="RuleBase" id="RU003357"/>
    </source>
</evidence>
<dbReference type="InterPro" id="IPR000531">
    <property type="entry name" value="Beta-barrel_TonB"/>
</dbReference>
<keyword evidence="6 8" id="KW-0472">Membrane</keyword>
<dbReference type="InterPro" id="IPR008969">
    <property type="entry name" value="CarboxyPept-like_regulatory"/>
</dbReference>
<dbReference type="InterPro" id="IPR023997">
    <property type="entry name" value="TonB-dep_OMP_SusC/RagA_CS"/>
</dbReference>
<dbReference type="SUPFAM" id="SSF49464">
    <property type="entry name" value="Carboxypeptidase regulatory domain-like"/>
    <property type="match status" value="1"/>
</dbReference>
<keyword evidence="7 8" id="KW-0998">Cell outer membrane</keyword>
<feature type="domain" description="TonB-dependent receptor plug" evidence="12">
    <location>
        <begin position="123"/>
        <end position="228"/>
    </location>
</feature>
<organism evidence="13 14">
    <name type="scientific">Sphingobacterium thermophilum</name>
    <dbReference type="NCBI Taxonomy" id="768534"/>
    <lineage>
        <taxon>Bacteria</taxon>
        <taxon>Pseudomonadati</taxon>
        <taxon>Bacteroidota</taxon>
        <taxon>Sphingobacteriia</taxon>
        <taxon>Sphingobacteriales</taxon>
        <taxon>Sphingobacteriaceae</taxon>
        <taxon>Sphingobacterium</taxon>
    </lineage>
</organism>
<dbReference type="PROSITE" id="PS52016">
    <property type="entry name" value="TONB_DEPENDENT_REC_3"/>
    <property type="match status" value="1"/>
</dbReference>
<evidence type="ECO:0000256" key="5">
    <source>
        <dbReference type="ARBA" id="ARBA00023077"/>
    </source>
</evidence>